<name>A0A7T4N456_9BURK</name>
<dbReference type="AlphaFoldDB" id="A0A7T4N456"/>
<feature type="compositionally biased region" description="Basic and acidic residues" evidence="1">
    <location>
        <begin position="44"/>
        <end position="60"/>
    </location>
</feature>
<dbReference type="RefSeq" id="WP_042324015.1">
    <property type="nucleotide sequence ID" value="NZ_CP066075.1"/>
</dbReference>
<evidence type="ECO:0000256" key="1">
    <source>
        <dbReference type="SAM" id="MobiDB-lite"/>
    </source>
</evidence>
<dbReference type="EMBL" id="CP066075">
    <property type="protein sequence ID" value="QQC64927.1"/>
    <property type="molecule type" value="Genomic_DNA"/>
</dbReference>
<sequence>MTSKKHHVSQPVEAPRSVESAESRLDEALEESFPASDPIAIDVTDPHHAAEISSKEKRRH</sequence>
<proteinExistence type="predicted"/>
<accession>A0A7T4N456</accession>
<gene>
    <name evidence="2" type="ORF">I6I06_05505</name>
</gene>
<reference evidence="2 3" key="1">
    <citation type="submission" date="2020-12" db="EMBL/GenBank/DDBJ databases">
        <title>FDA dAtabase for Regulatory Grade micrObial Sequences (FDA-ARGOS): Supporting development and validation of Infectious Disease Dx tests.</title>
        <authorList>
            <person name="Nelson B."/>
            <person name="Plummer A."/>
            <person name="Tallon L."/>
            <person name="Sadzewicz L."/>
            <person name="Zhao X."/>
            <person name="Boylan J."/>
            <person name="Ott S."/>
            <person name="Bowen H."/>
            <person name="Vavikolanu K."/>
            <person name="Mehta A."/>
            <person name="Aluvathingal J."/>
            <person name="Nadendla S."/>
            <person name="Myers T."/>
            <person name="Yan Y."/>
            <person name="Sichtig H."/>
        </authorList>
    </citation>
    <scope>NUCLEOTIDE SEQUENCE [LARGE SCALE GENOMIC DNA]</scope>
    <source>
        <strain evidence="2 3">FDAARGOS_1049</strain>
    </source>
</reference>
<organism evidence="2 3">
    <name type="scientific">Paraburkholderia ginsengisoli</name>
    <dbReference type="NCBI Taxonomy" id="311231"/>
    <lineage>
        <taxon>Bacteria</taxon>
        <taxon>Pseudomonadati</taxon>
        <taxon>Pseudomonadota</taxon>
        <taxon>Betaproteobacteria</taxon>
        <taxon>Burkholderiales</taxon>
        <taxon>Burkholderiaceae</taxon>
        <taxon>Paraburkholderia</taxon>
    </lineage>
</organism>
<feature type="region of interest" description="Disordered" evidence="1">
    <location>
        <begin position="1"/>
        <end position="60"/>
    </location>
</feature>
<protein>
    <submittedName>
        <fullName evidence="2">Uncharacterized protein</fullName>
    </submittedName>
</protein>
<evidence type="ECO:0000313" key="3">
    <source>
        <dbReference type="Proteomes" id="UP000595610"/>
    </source>
</evidence>
<dbReference type="KEGG" id="pgis:I6I06_05505"/>
<dbReference type="Proteomes" id="UP000595610">
    <property type="component" value="Chromosome 1"/>
</dbReference>
<evidence type="ECO:0000313" key="2">
    <source>
        <dbReference type="EMBL" id="QQC64927.1"/>
    </source>
</evidence>
<keyword evidence="3" id="KW-1185">Reference proteome</keyword>